<dbReference type="GO" id="GO:0003677">
    <property type="term" value="F:DNA binding"/>
    <property type="evidence" value="ECO:0007669"/>
    <property type="project" value="InterPro"/>
</dbReference>
<reference evidence="3" key="4">
    <citation type="submission" date="2020-10" db="EMBL/GenBank/DDBJ databases">
        <authorList>
            <person name="Bassil N.M."/>
            <person name="Lloyd J.R."/>
        </authorList>
    </citation>
    <scope>NUCLEOTIDE SEQUENCE</scope>
    <source>
        <strain evidence="3">NB2006</strain>
    </source>
</reference>
<dbReference type="InterPro" id="IPR002686">
    <property type="entry name" value="Transposase_17"/>
</dbReference>
<dbReference type="RefSeq" id="WP_071315599.1">
    <property type="nucleotide sequence ID" value="NZ_CP063356.2"/>
</dbReference>
<dbReference type="EMBL" id="CP063356">
    <property type="protein sequence ID" value="QOY36996.1"/>
    <property type="molecule type" value="Genomic_DNA"/>
</dbReference>
<name>A0A1S2MEE7_9BACI</name>
<dbReference type="AlphaFoldDB" id="A0A1S2MEE7"/>
<dbReference type="GO" id="GO:0006313">
    <property type="term" value="P:DNA transposition"/>
    <property type="evidence" value="ECO:0007669"/>
    <property type="project" value="InterPro"/>
</dbReference>
<protein>
    <submittedName>
        <fullName evidence="3">Transposase</fullName>
    </submittedName>
</protein>
<dbReference type="GO" id="GO:0004803">
    <property type="term" value="F:transposase activity"/>
    <property type="evidence" value="ECO:0007669"/>
    <property type="project" value="InterPro"/>
</dbReference>
<evidence type="ECO:0000313" key="4">
    <source>
        <dbReference type="Proteomes" id="UP000180175"/>
    </source>
</evidence>
<dbReference type="InterPro" id="IPR036515">
    <property type="entry name" value="Transposase_17_sf"/>
</dbReference>
<reference evidence="3 4" key="3">
    <citation type="journal article" date="2019" name="Int. J. Syst. Evol. Microbiol.">
        <title>Anaerobacillus isosaccharinicus sp. nov., an alkaliphilic bacterium which degrades isosaccharinic acid.</title>
        <authorList>
            <person name="Bassil N.M."/>
            <person name="Lloyd J.R."/>
        </authorList>
    </citation>
    <scope>NUCLEOTIDE SEQUENCE [LARGE SCALE GENOMIC DNA]</scope>
    <source>
        <strain evidence="3 4">NB2006</strain>
    </source>
</reference>
<proteinExistence type="predicted"/>
<dbReference type="KEGG" id="aia:AWH56_004935"/>
<dbReference type="OrthoDB" id="9788881at2"/>
<organism evidence="2 4">
    <name type="scientific">Anaerobacillus isosaccharinicus</name>
    <dbReference type="NCBI Taxonomy" id="1532552"/>
    <lineage>
        <taxon>Bacteria</taxon>
        <taxon>Bacillati</taxon>
        <taxon>Bacillota</taxon>
        <taxon>Bacilli</taxon>
        <taxon>Bacillales</taxon>
        <taxon>Bacillaceae</taxon>
        <taxon>Anaerobacillus</taxon>
    </lineage>
</organism>
<reference evidence="2 4" key="1">
    <citation type="submission" date="2016-10" db="EMBL/GenBank/DDBJ databases">
        <title>Draft genome sequences of four alkaliphilic bacteria belonging to the Anaerobacillus genus.</title>
        <authorList>
            <person name="Bassil N.M."/>
            <person name="Lloyd J.R."/>
        </authorList>
    </citation>
    <scope>NUCLEOTIDE SEQUENCE [LARGE SCALE GENOMIC DNA]</scope>
    <source>
        <strain evidence="2 4">NB2006</strain>
    </source>
</reference>
<dbReference type="Proteomes" id="UP000180175">
    <property type="component" value="Chromosome"/>
</dbReference>
<feature type="domain" description="Transposase IS200-like" evidence="1">
    <location>
        <begin position="9"/>
        <end position="91"/>
    </location>
</feature>
<dbReference type="PANTHER" id="PTHR34322:SF2">
    <property type="entry name" value="TRANSPOSASE IS200-LIKE DOMAIN-CONTAINING PROTEIN"/>
    <property type="match status" value="1"/>
</dbReference>
<accession>A0A1S2MEE7</accession>
<dbReference type="SMART" id="SM01321">
    <property type="entry name" value="Y1_Tnp"/>
    <property type="match status" value="1"/>
</dbReference>
<gene>
    <name evidence="3" type="ORF">AWH56_004935</name>
    <name evidence="2" type="ORF">AWH56_02045</name>
</gene>
<dbReference type="Gene3D" id="3.30.70.1290">
    <property type="entry name" value="Transposase IS200-like"/>
    <property type="match status" value="1"/>
</dbReference>
<keyword evidence="4" id="KW-1185">Reference proteome</keyword>
<evidence type="ECO:0000259" key="1">
    <source>
        <dbReference type="SMART" id="SM01321"/>
    </source>
</evidence>
<evidence type="ECO:0000313" key="2">
    <source>
        <dbReference type="EMBL" id="OIJ23108.1"/>
    </source>
</evidence>
<dbReference type="EMBL" id="LQXD01000004">
    <property type="protein sequence ID" value="OIJ23108.1"/>
    <property type="molecule type" value="Genomic_DNA"/>
</dbReference>
<dbReference type="SUPFAM" id="SSF143422">
    <property type="entry name" value="Transposase IS200-like"/>
    <property type="match status" value="1"/>
</dbReference>
<dbReference type="Pfam" id="PF01797">
    <property type="entry name" value="Y1_Tnp"/>
    <property type="match status" value="1"/>
</dbReference>
<evidence type="ECO:0000313" key="3">
    <source>
        <dbReference type="EMBL" id="QOY36996.1"/>
    </source>
</evidence>
<sequence>MARKLRVWFPNAMYHITNRGVRKMIIFYDEFDYLKYLELLEETRECYPFLLHSYCLMTNHIHLQLQTINDPISKIMKKINTSYAIYYRLSE</sequence>
<dbReference type="PANTHER" id="PTHR34322">
    <property type="entry name" value="TRANSPOSASE, Y1_TNP DOMAIN-CONTAINING"/>
    <property type="match status" value="1"/>
</dbReference>
<reference evidence="3 4" key="2">
    <citation type="journal article" date="2017" name="Genome Announc.">
        <title>Draft Genome Sequences of Four Alkaliphilic Bacteria Belonging to the Anaerobacillus Genus.</title>
        <authorList>
            <person name="Bassil N.M."/>
            <person name="Lloyd J.R."/>
        </authorList>
    </citation>
    <scope>NUCLEOTIDE SEQUENCE [LARGE SCALE GENOMIC DNA]</scope>
    <source>
        <strain evidence="3 4">NB2006</strain>
    </source>
</reference>